<reference evidence="2 3" key="1">
    <citation type="journal article" date="2016" name="Nat. Commun.">
        <title>Thousands of microbial genomes shed light on interconnected biogeochemical processes in an aquifer system.</title>
        <authorList>
            <person name="Anantharaman K."/>
            <person name="Brown C.T."/>
            <person name="Hug L.A."/>
            <person name="Sharon I."/>
            <person name="Castelle C.J."/>
            <person name="Probst A.J."/>
            <person name="Thomas B.C."/>
            <person name="Singh A."/>
            <person name="Wilkins M.J."/>
            <person name="Karaoz U."/>
            <person name="Brodie E.L."/>
            <person name="Williams K.H."/>
            <person name="Hubbard S.S."/>
            <person name="Banfield J.F."/>
        </authorList>
    </citation>
    <scope>NUCLEOTIDE SEQUENCE [LARGE SCALE GENOMIC DNA]</scope>
</reference>
<protein>
    <submittedName>
        <fullName evidence="2">Uncharacterized protein</fullName>
    </submittedName>
</protein>
<keyword evidence="1" id="KW-0812">Transmembrane</keyword>
<name>A0A1F5HFH9_9BACT</name>
<evidence type="ECO:0000313" key="3">
    <source>
        <dbReference type="Proteomes" id="UP000176751"/>
    </source>
</evidence>
<feature type="transmembrane region" description="Helical" evidence="1">
    <location>
        <begin position="7"/>
        <end position="24"/>
    </location>
</feature>
<dbReference type="Proteomes" id="UP000176751">
    <property type="component" value="Unassembled WGS sequence"/>
</dbReference>
<accession>A0A1F5HFH9</accession>
<dbReference type="STRING" id="1797737.A2196_03635"/>
<sequence>METLKICASLILSSVLYLGGVVLVTSRIPYWGQFLGVPSTIFGFGFIVLTFDKLNQLTLEDEVDKRPLSKPSLNPSFFATWIKTSSKIPKIRIRKSVKKKAIVG</sequence>
<feature type="transmembrane region" description="Helical" evidence="1">
    <location>
        <begin position="30"/>
        <end position="51"/>
    </location>
</feature>
<keyword evidence="1" id="KW-0472">Membrane</keyword>
<dbReference type="AlphaFoldDB" id="A0A1F5HFH9"/>
<gene>
    <name evidence="2" type="ORF">A2196_03635</name>
</gene>
<evidence type="ECO:0000313" key="2">
    <source>
        <dbReference type="EMBL" id="OGE02924.1"/>
    </source>
</evidence>
<proteinExistence type="predicted"/>
<comment type="caution">
    <text evidence="2">The sequence shown here is derived from an EMBL/GenBank/DDBJ whole genome shotgun (WGS) entry which is preliminary data.</text>
</comment>
<dbReference type="EMBL" id="MFCA01000007">
    <property type="protein sequence ID" value="OGE02924.1"/>
    <property type="molecule type" value="Genomic_DNA"/>
</dbReference>
<keyword evidence="1" id="KW-1133">Transmembrane helix</keyword>
<evidence type="ECO:0000256" key="1">
    <source>
        <dbReference type="SAM" id="Phobius"/>
    </source>
</evidence>
<organism evidence="2 3">
    <name type="scientific">Candidatus Curtissbacteria bacterium RIFOXYA1_FULL_41_14</name>
    <dbReference type="NCBI Taxonomy" id="1797737"/>
    <lineage>
        <taxon>Bacteria</taxon>
        <taxon>Candidatus Curtissiibacteriota</taxon>
    </lineage>
</organism>